<name>A0AA94HQW9_DESDE</name>
<dbReference type="PANTHER" id="PTHR11241:SF0">
    <property type="entry name" value="DEOXYURIDINE 5'-TRIPHOSPHATE NUCLEOTIDOHYDROLASE"/>
    <property type="match status" value="1"/>
</dbReference>
<evidence type="ECO:0000256" key="1">
    <source>
        <dbReference type="ARBA" id="ARBA00006581"/>
    </source>
</evidence>
<dbReference type="GO" id="GO:0046081">
    <property type="term" value="P:dUTP catabolic process"/>
    <property type="evidence" value="ECO:0007669"/>
    <property type="project" value="InterPro"/>
</dbReference>
<comment type="caution">
    <text evidence="7">The sequence shown here is derived from an EMBL/GenBank/DDBJ whole genome shotgun (WGS) entry which is preliminary data.</text>
</comment>
<organism evidence="7 8">
    <name type="scientific">Desulfovibrio desulfuricans</name>
    <dbReference type="NCBI Taxonomy" id="876"/>
    <lineage>
        <taxon>Bacteria</taxon>
        <taxon>Pseudomonadati</taxon>
        <taxon>Thermodesulfobacteriota</taxon>
        <taxon>Desulfovibrionia</taxon>
        <taxon>Desulfovibrionales</taxon>
        <taxon>Desulfovibrionaceae</taxon>
        <taxon>Desulfovibrio</taxon>
    </lineage>
</organism>
<dbReference type="Proteomes" id="UP000182680">
    <property type="component" value="Unassembled WGS sequence"/>
</dbReference>
<dbReference type="GO" id="GO:0000287">
    <property type="term" value="F:magnesium ion binding"/>
    <property type="evidence" value="ECO:0007669"/>
    <property type="project" value="InterPro"/>
</dbReference>
<gene>
    <name evidence="7" type="ORF">SAMN02910291_00015</name>
</gene>
<dbReference type="InterPro" id="IPR033704">
    <property type="entry name" value="dUTPase_trimeric"/>
</dbReference>
<keyword evidence="3" id="KW-0378">Hydrolase</keyword>
<dbReference type="Pfam" id="PF00692">
    <property type="entry name" value="dUTPase"/>
    <property type="match status" value="1"/>
</dbReference>
<evidence type="ECO:0000256" key="3">
    <source>
        <dbReference type="ARBA" id="ARBA00022801"/>
    </source>
</evidence>
<dbReference type="EMBL" id="FPIW01000002">
    <property type="protein sequence ID" value="SFW11419.1"/>
    <property type="molecule type" value="Genomic_DNA"/>
</dbReference>
<dbReference type="CDD" id="cd07557">
    <property type="entry name" value="trimeric_dUTPase"/>
    <property type="match status" value="1"/>
</dbReference>
<dbReference type="PANTHER" id="PTHR11241">
    <property type="entry name" value="DEOXYURIDINE 5'-TRIPHOSPHATE NUCLEOTIDOHYDROLASE"/>
    <property type="match status" value="1"/>
</dbReference>
<evidence type="ECO:0000259" key="6">
    <source>
        <dbReference type="Pfam" id="PF00692"/>
    </source>
</evidence>
<dbReference type="InterPro" id="IPR029054">
    <property type="entry name" value="dUTPase-like"/>
</dbReference>
<comment type="catalytic activity">
    <reaction evidence="5">
        <text>dUTP + H2O = dUMP + diphosphate + H(+)</text>
        <dbReference type="Rhea" id="RHEA:10248"/>
        <dbReference type="ChEBI" id="CHEBI:15377"/>
        <dbReference type="ChEBI" id="CHEBI:15378"/>
        <dbReference type="ChEBI" id="CHEBI:33019"/>
        <dbReference type="ChEBI" id="CHEBI:61555"/>
        <dbReference type="ChEBI" id="CHEBI:246422"/>
        <dbReference type="EC" id="3.6.1.23"/>
    </reaction>
</comment>
<accession>A0AA94HQW9</accession>
<dbReference type="EC" id="3.6.1.23" evidence="2"/>
<dbReference type="SUPFAM" id="SSF51283">
    <property type="entry name" value="dUTPase-like"/>
    <property type="match status" value="1"/>
</dbReference>
<protein>
    <recommendedName>
        <fullName evidence="2">dUTP diphosphatase</fullName>
        <ecNumber evidence="2">3.6.1.23</ecNumber>
    </recommendedName>
</protein>
<evidence type="ECO:0000256" key="4">
    <source>
        <dbReference type="ARBA" id="ARBA00023080"/>
    </source>
</evidence>
<dbReference type="NCBIfam" id="TIGR00576">
    <property type="entry name" value="dut"/>
    <property type="match status" value="1"/>
</dbReference>
<evidence type="ECO:0000256" key="5">
    <source>
        <dbReference type="ARBA" id="ARBA00047686"/>
    </source>
</evidence>
<evidence type="ECO:0000256" key="2">
    <source>
        <dbReference type="ARBA" id="ARBA00012379"/>
    </source>
</evidence>
<sequence length="231" mass="24504">MGKAFARRGTALLPRQQFLPLPARHAASSRTGRSATLAPGGKLRYYSPMSNTQNNTFTQSASGLLDEVMGMPATRAADVALAFVRPGARECYARDSKDFLAPATSRSAGFDLRACLDTAEAVIAPGQRLKVGTGIAVQPQAADVAGFVYSRSGLGARDGLTVAQGVGVIDPDYTGEILVVLLNTSGQERRIANGERVAQLIFQPFIRPRWREVEELAPTGRGSGGFGHTGR</sequence>
<dbReference type="GO" id="GO:0006226">
    <property type="term" value="P:dUMP biosynthetic process"/>
    <property type="evidence" value="ECO:0007669"/>
    <property type="project" value="InterPro"/>
</dbReference>
<dbReference type="InterPro" id="IPR008181">
    <property type="entry name" value="dUTPase"/>
</dbReference>
<comment type="similarity">
    <text evidence="1">Belongs to the dUTPase family.</text>
</comment>
<feature type="domain" description="dUTPase-like" evidence="6">
    <location>
        <begin position="98"/>
        <end position="230"/>
    </location>
</feature>
<dbReference type="GO" id="GO:0004170">
    <property type="term" value="F:dUTP diphosphatase activity"/>
    <property type="evidence" value="ECO:0007669"/>
    <property type="project" value="UniProtKB-EC"/>
</dbReference>
<proteinExistence type="inferred from homology"/>
<evidence type="ECO:0000313" key="8">
    <source>
        <dbReference type="Proteomes" id="UP000182680"/>
    </source>
</evidence>
<evidence type="ECO:0000313" key="7">
    <source>
        <dbReference type="EMBL" id="SFW11419.1"/>
    </source>
</evidence>
<dbReference type="AlphaFoldDB" id="A0AA94HQW9"/>
<reference evidence="8" key="1">
    <citation type="submission" date="2016-11" db="EMBL/GenBank/DDBJ databases">
        <authorList>
            <person name="Jaros S."/>
            <person name="Januszkiewicz K."/>
            <person name="Wedrychowicz H."/>
        </authorList>
    </citation>
    <scope>NUCLEOTIDE SEQUENCE [LARGE SCALE GENOMIC DNA]</scope>
    <source>
        <strain evidence="8">DSM 7057</strain>
    </source>
</reference>
<dbReference type="Gene3D" id="2.70.40.10">
    <property type="match status" value="1"/>
</dbReference>
<keyword evidence="4" id="KW-0546">Nucleotide metabolism</keyword>
<dbReference type="InterPro" id="IPR036157">
    <property type="entry name" value="dUTPase-like_sf"/>
</dbReference>
<dbReference type="NCBIfam" id="NF001862">
    <property type="entry name" value="PRK00601.1"/>
    <property type="match status" value="1"/>
</dbReference>